<dbReference type="GeneID" id="20804516"/>
<evidence type="ECO:0000313" key="1">
    <source>
        <dbReference type="EMBL" id="ETV86032.1"/>
    </source>
</evidence>
<dbReference type="VEuPathDB" id="FungiDB:H257_02520"/>
<gene>
    <name evidence="1" type="ORF">H257_02520</name>
</gene>
<dbReference type="AlphaFoldDB" id="W4H2C0"/>
<dbReference type="EMBL" id="KI913117">
    <property type="protein sequence ID" value="ETV86032.1"/>
    <property type="molecule type" value="Genomic_DNA"/>
</dbReference>
<sequence>MAMRQTRNLSPRWFWLNLHSLNLRPLNLRVLNHYLPNLHPLIIRPFNSCPPNFHLLNFRPIYFLLLNLHPLKSHPLPTSSQPPAAQPPSSKQLFVARATIHPYEFLPEALWGCSDDIMGLTRALDRDIFVFAEPDHSVSFDKYTFDGHDLQRILLPID</sequence>
<accession>W4H2C0</accession>
<name>W4H2C0_APHAT</name>
<reference evidence="1" key="1">
    <citation type="submission" date="2013-12" db="EMBL/GenBank/DDBJ databases">
        <title>The Genome Sequence of Aphanomyces astaci APO3.</title>
        <authorList>
            <consortium name="The Broad Institute Genomics Platform"/>
            <person name="Russ C."/>
            <person name="Tyler B."/>
            <person name="van West P."/>
            <person name="Dieguez-Uribeondo J."/>
            <person name="Young S.K."/>
            <person name="Zeng Q."/>
            <person name="Gargeya S."/>
            <person name="Fitzgerald M."/>
            <person name="Abouelleil A."/>
            <person name="Alvarado L."/>
            <person name="Chapman S.B."/>
            <person name="Gainer-Dewar J."/>
            <person name="Goldberg J."/>
            <person name="Griggs A."/>
            <person name="Gujja S."/>
            <person name="Hansen M."/>
            <person name="Howarth C."/>
            <person name="Imamovic A."/>
            <person name="Ireland A."/>
            <person name="Larimer J."/>
            <person name="McCowan C."/>
            <person name="Murphy C."/>
            <person name="Pearson M."/>
            <person name="Poon T.W."/>
            <person name="Priest M."/>
            <person name="Roberts A."/>
            <person name="Saif S."/>
            <person name="Shea T."/>
            <person name="Sykes S."/>
            <person name="Wortman J."/>
            <person name="Nusbaum C."/>
            <person name="Birren B."/>
        </authorList>
    </citation>
    <scope>NUCLEOTIDE SEQUENCE [LARGE SCALE GENOMIC DNA]</scope>
    <source>
        <strain evidence="1">APO3</strain>
    </source>
</reference>
<organism evidence="1">
    <name type="scientific">Aphanomyces astaci</name>
    <name type="common">Crayfish plague agent</name>
    <dbReference type="NCBI Taxonomy" id="112090"/>
    <lineage>
        <taxon>Eukaryota</taxon>
        <taxon>Sar</taxon>
        <taxon>Stramenopiles</taxon>
        <taxon>Oomycota</taxon>
        <taxon>Saprolegniomycetes</taxon>
        <taxon>Saprolegniales</taxon>
        <taxon>Verrucalvaceae</taxon>
        <taxon>Aphanomyces</taxon>
    </lineage>
</organism>
<dbReference type="RefSeq" id="XP_009824504.1">
    <property type="nucleotide sequence ID" value="XM_009826202.1"/>
</dbReference>
<protein>
    <submittedName>
        <fullName evidence="1">Uncharacterized protein</fullName>
    </submittedName>
</protein>
<proteinExistence type="predicted"/>